<protein>
    <recommendedName>
        <fullName evidence="7">Tetratricopeptide repeat protein 27 homolog</fullName>
    </recommendedName>
</protein>
<keyword evidence="4" id="KW-0175">Coiled coil</keyword>
<dbReference type="SMART" id="SM00028">
    <property type="entry name" value="TPR"/>
    <property type="match status" value="5"/>
</dbReference>
<reference evidence="5" key="1">
    <citation type="submission" date="2021-08" db="EMBL/GenBank/DDBJ databases">
        <title>WGS assembly of Ceratopteris richardii.</title>
        <authorList>
            <person name="Marchant D.B."/>
            <person name="Chen G."/>
            <person name="Jenkins J."/>
            <person name="Shu S."/>
            <person name="Leebens-Mack J."/>
            <person name="Grimwood J."/>
            <person name="Schmutz J."/>
            <person name="Soltis P."/>
            <person name="Soltis D."/>
            <person name="Chen Z.-H."/>
        </authorList>
    </citation>
    <scope>NUCLEOTIDE SEQUENCE</scope>
    <source>
        <strain evidence="5">Whitten #5841</strain>
        <tissue evidence="5">Leaf</tissue>
    </source>
</reference>
<dbReference type="PROSITE" id="PS50293">
    <property type="entry name" value="TPR_REGION"/>
    <property type="match status" value="1"/>
</dbReference>
<dbReference type="Pfam" id="PF13432">
    <property type="entry name" value="TPR_16"/>
    <property type="match status" value="1"/>
</dbReference>
<keyword evidence="1" id="KW-0677">Repeat</keyword>
<dbReference type="PANTHER" id="PTHR16193:SF0">
    <property type="entry name" value="TETRATRICOPEPTIDE REPEAT PROTEIN 27"/>
    <property type="match status" value="1"/>
</dbReference>
<dbReference type="InterPro" id="IPR019734">
    <property type="entry name" value="TPR_rpt"/>
</dbReference>
<feature type="coiled-coil region" evidence="4">
    <location>
        <begin position="701"/>
        <end position="728"/>
    </location>
</feature>
<dbReference type="OMA" id="NNRYARA"/>
<dbReference type="OrthoDB" id="1936594at2759"/>
<sequence>MGEATSLEIRILLCSLNGDRPFRFSFSQNDESDPLQNAIECAVSNIEKGEFGAVLVSSIVKSVLWQPLSCTWSSLDDSPDQLFSMIRARVLSFLDWTNDADKALAKRRAFLVMAVGIAALLSFWQINVTGPCVDFPSCQKFLINHDNLCVSEAECNKWAVKQLMLDGCDLAGLCSLPQYLILAKILLVDILDAAQGKSSLKEILPVTISWWSRRALIANQSILAERSPSLCTSLMALKPEGFGLSWGTDLNAELVQIIEGALQLEYGFIEYAFGHVDQANFRFNAAREVCGLEISLTGMLGFRTAHQIDPKAQMVLIARTSSDANELLEKDIEKSSTVSMSKDGKLDADTEEDILMLPRLVSAEDRKPKMTGNQLNSFQQAVVLAQCLHVKKSNPDDEMRGWQMAPFIEAVDSQESSHFLIKRCSQLLRIRWECTRSRTKQRALLMLDKLVEDIRGTAVYGVQERMCFAFCLQFPPLSSLRKELAEMMVSCGLVGEALQTFEELELWNSLIDCYCLLGKKAVVLDLIKERLKEQPDDPRLWCAMGDVTFNEDCYEKAWEVSKHRFGRAQRSLGRSAYNKAEYSKSMQHWQAALTLNPLHSDGWFALGSAALKARDLDKAVDAFTRAVQLDPENGEAWNNIAAIHMTRKKSKEAFVAFKEALKFKRTSWQMWENYAQVSLDVHNIAQAIEAVNMVLDLSQGKRIMVDTLDKLMDEVEALNKANSNEQSINPSVRLENGSTDLEKGAMVNESSNQPSLPTTKDAATIVNQATENEWLLARVGKLLSRVVQISPTSAAWGLLARWHKVKGDSMMRGEALLKQVRSLQGSDWQHNKEHFKELSQVALQLSDVYMETSSKTGYKKDLYSVQMLLRNLIKQGEQFSDEEYHAAVVKCLSDVEQTIRYLK</sequence>
<dbReference type="EMBL" id="CM035437">
    <property type="protein sequence ID" value="KAH7286930.1"/>
    <property type="molecule type" value="Genomic_DNA"/>
</dbReference>
<dbReference type="PANTHER" id="PTHR16193">
    <property type="entry name" value="TETRATRICOPEPTIDE REPEAT PROTEIN 27"/>
    <property type="match status" value="1"/>
</dbReference>
<evidence type="ECO:0000256" key="4">
    <source>
        <dbReference type="SAM" id="Coils"/>
    </source>
</evidence>
<proteinExistence type="predicted"/>
<feature type="repeat" description="TPR" evidence="3">
    <location>
        <begin position="600"/>
        <end position="633"/>
    </location>
</feature>
<evidence type="ECO:0000313" key="5">
    <source>
        <dbReference type="EMBL" id="KAH7286930.1"/>
    </source>
</evidence>
<dbReference type="PROSITE" id="PS50005">
    <property type="entry name" value="TPR"/>
    <property type="match status" value="2"/>
</dbReference>
<dbReference type="AlphaFoldDB" id="A0A8T2QTJ8"/>
<accession>A0A8T2QTJ8</accession>
<keyword evidence="6" id="KW-1185">Reference proteome</keyword>
<comment type="caution">
    <text evidence="5">The sequence shown here is derived from an EMBL/GenBank/DDBJ whole genome shotgun (WGS) entry which is preliminary data.</text>
</comment>
<keyword evidence="2 3" id="KW-0802">TPR repeat</keyword>
<name>A0A8T2QTJ8_CERRI</name>
<feature type="repeat" description="TPR" evidence="3">
    <location>
        <begin position="566"/>
        <end position="599"/>
    </location>
</feature>
<gene>
    <name evidence="5" type="ORF">KP509_32G028400</name>
</gene>
<dbReference type="Gene3D" id="1.25.40.10">
    <property type="entry name" value="Tetratricopeptide repeat domain"/>
    <property type="match status" value="1"/>
</dbReference>
<evidence type="ECO:0008006" key="7">
    <source>
        <dbReference type="Google" id="ProtNLM"/>
    </source>
</evidence>
<evidence type="ECO:0000256" key="2">
    <source>
        <dbReference type="ARBA" id="ARBA00022803"/>
    </source>
</evidence>
<dbReference type="InterPro" id="IPR044244">
    <property type="entry name" value="TTC27/Emw1"/>
</dbReference>
<evidence type="ECO:0000256" key="3">
    <source>
        <dbReference type="PROSITE-ProRule" id="PRU00339"/>
    </source>
</evidence>
<organism evidence="5 6">
    <name type="scientific">Ceratopteris richardii</name>
    <name type="common">Triangle waterfern</name>
    <dbReference type="NCBI Taxonomy" id="49495"/>
    <lineage>
        <taxon>Eukaryota</taxon>
        <taxon>Viridiplantae</taxon>
        <taxon>Streptophyta</taxon>
        <taxon>Embryophyta</taxon>
        <taxon>Tracheophyta</taxon>
        <taxon>Polypodiopsida</taxon>
        <taxon>Polypodiidae</taxon>
        <taxon>Polypodiales</taxon>
        <taxon>Pteridineae</taxon>
        <taxon>Pteridaceae</taxon>
        <taxon>Parkerioideae</taxon>
        <taxon>Ceratopteris</taxon>
    </lineage>
</organism>
<dbReference type="SUPFAM" id="SSF48452">
    <property type="entry name" value="TPR-like"/>
    <property type="match status" value="1"/>
</dbReference>
<dbReference type="Proteomes" id="UP000825935">
    <property type="component" value="Chromosome 32"/>
</dbReference>
<evidence type="ECO:0000256" key="1">
    <source>
        <dbReference type="ARBA" id="ARBA00022737"/>
    </source>
</evidence>
<evidence type="ECO:0000313" key="6">
    <source>
        <dbReference type="Proteomes" id="UP000825935"/>
    </source>
</evidence>
<dbReference type="InterPro" id="IPR011990">
    <property type="entry name" value="TPR-like_helical_dom_sf"/>
</dbReference>